<sequence>MMVISTRGSILSSGCIHTRTNDNLNLSPTPGVPSATGNRCPLDARRWHVSNFLGDATHQSCPPQGHTPMNDFPMQLSLSQGNSHTAIHQLWPPRHRVVCLAACVPVRPGSRFKSWHFHPACHGS</sequence>
<dbReference type="Proteomes" id="UP001372834">
    <property type="component" value="Unassembled WGS sequence"/>
</dbReference>
<dbReference type="AlphaFoldDB" id="A0AAN8NT58"/>
<organism evidence="1 2">
    <name type="scientific">Polyplax serrata</name>
    <name type="common">Common mouse louse</name>
    <dbReference type="NCBI Taxonomy" id="468196"/>
    <lineage>
        <taxon>Eukaryota</taxon>
        <taxon>Metazoa</taxon>
        <taxon>Ecdysozoa</taxon>
        <taxon>Arthropoda</taxon>
        <taxon>Hexapoda</taxon>
        <taxon>Insecta</taxon>
        <taxon>Pterygota</taxon>
        <taxon>Neoptera</taxon>
        <taxon>Paraneoptera</taxon>
        <taxon>Psocodea</taxon>
        <taxon>Troctomorpha</taxon>
        <taxon>Phthiraptera</taxon>
        <taxon>Anoplura</taxon>
        <taxon>Polyplacidae</taxon>
        <taxon>Polyplax</taxon>
    </lineage>
</organism>
<comment type="caution">
    <text evidence="1">The sequence shown here is derived from an EMBL/GenBank/DDBJ whole genome shotgun (WGS) entry which is preliminary data.</text>
</comment>
<evidence type="ECO:0000313" key="2">
    <source>
        <dbReference type="Proteomes" id="UP001372834"/>
    </source>
</evidence>
<reference evidence="1 2" key="1">
    <citation type="submission" date="2023-10" db="EMBL/GenBank/DDBJ databases">
        <title>Genomes of two closely related lineages of the louse Polyplax serrata with different host specificities.</title>
        <authorList>
            <person name="Martinu J."/>
            <person name="Tarabai H."/>
            <person name="Stefka J."/>
            <person name="Hypsa V."/>
        </authorList>
    </citation>
    <scope>NUCLEOTIDE SEQUENCE [LARGE SCALE GENOMIC DNA]</scope>
    <source>
        <strain evidence="1">HR10_N</strain>
    </source>
</reference>
<protein>
    <submittedName>
        <fullName evidence="1">Uncharacterized protein</fullName>
    </submittedName>
</protein>
<evidence type="ECO:0000313" key="1">
    <source>
        <dbReference type="EMBL" id="KAK6621209.1"/>
    </source>
</evidence>
<proteinExistence type="predicted"/>
<gene>
    <name evidence="1" type="ORF">RUM43_011515</name>
</gene>
<dbReference type="EMBL" id="JAWJWE010000039">
    <property type="protein sequence ID" value="KAK6621209.1"/>
    <property type="molecule type" value="Genomic_DNA"/>
</dbReference>
<name>A0AAN8NT58_POLSC</name>
<accession>A0AAN8NT58</accession>